<dbReference type="InterPro" id="IPR000515">
    <property type="entry name" value="MetI-like"/>
</dbReference>
<protein>
    <submittedName>
        <fullName evidence="10">ABC transporter permease subunit</fullName>
    </submittedName>
</protein>
<evidence type="ECO:0000256" key="5">
    <source>
        <dbReference type="ARBA" id="ARBA00022989"/>
    </source>
</evidence>
<dbReference type="PANTHER" id="PTHR43227:SF11">
    <property type="entry name" value="BLL4140 PROTEIN"/>
    <property type="match status" value="1"/>
</dbReference>
<dbReference type="RefSeq" id="WP_341413913.1">
    <property type="nucleotide sequence ID" value="NZ_JBBPCC010000001.1"/>
</dbReference>
<keyword evidence="2 7" id="KW-0813">Transport</keyword>
<feature type="transmembrane region" description="Helical" evidence="7">
    <location>
        <begin position="39"/>
        <end position="57"/>
    </location>
</feature>
<feature type="transmembrane region" description="Helical" evidence="7">
    <location>
        <begin position="145"/>
        <end position="170"/>
    </location>
</feature>
<dbReference type="CDD" id="cd06261">
    <property type="entry name" value="TM_PBP2"/>
    <property type="match status" value="1"/>
</dbReference>
<evidence type="ECO:0000256" key="3">
    <source>
        <dbReference type="ARBA" id="ARBA00022475"/>
    </source>
</evidence>
<gene>
    <name evidence="10" type="ORF">WMW72_03000</name>
</gene>
<keyword evidence="6 7" id="KW-0472">Membrane</keyword>
<evidence type="ECO:0000256" key="7">
    <source>
        <dbReference type="RuleBase" id="RU363032"/>
    </source>
</evidence>
<comment type="subcellular location">
    <subcellularLocation>
        <location evidence="1 7">Cell membrane</location>
        <topology evidence="1 7">Multi-pass membrane protein</topology>
    </subcellularLocation>
</comment>
<reference evidence="10 11" key="1">
    <citation type="submission" date="2024-04" db="EMBL/GenBank/DDBJ databases">
        <title>draft genome sequnece of Paenibacillus filicis.</title>
        <authorList>
            <person name="Kim D.-U."/>
        </authorList>
    </citation>
    <scope>NUCLEOTIDE SEQUENCE [LARGE SCALE GENOMIC DNA]</scope>
    <source>
        <strain evidence="10 11">KACC14197</strain>
    </source>
</reference>
<evidence type="ECO:0000313" key="10">
    <source>
        <dbReference type="EMBL" id="MEK8126869.1"/>
    </source>
</evidence>
<keyword evidence="5 7" id="KW-1133">Transmembrane helix</keyword>
<keyword evidence="4 7" id="KW-0812">Transmembrane</keyword>
<sequence length="328" mass="36960">MRESRSVPGEAATVGGQRMPSAAPVRRGRLWKRMKQDKSLYAMLIPVVAFYLIFKYAPMAGEIIAFKNYRFIDGILGSPWVGFKHFRLLFESSDFWRVLRNTLLLNVYSLVFGFPVPILLALLLNEVRREAYKRLVQNLLYIPHFISWVVLGGILIALLSPSTGVVNLLLVNLFGLEPIYFMASSGWWPVAYTLSSIWREAGWGTILYLAAMASIDSQLYEAAKIDGANKLRQIWHVTIPGIRSTIAILLILRMGSMMDVGLEQTLALQNDSVLDVADVISTYVYRIGLQNMNYSYTTALGLFQSLIGLILVVGVNRLIRSFGERGLW</sequence>
<accession>A0ABU9DDL3</accession>
<comment type="similarity">
    <text evidence="7">Belongs to the binding-protein-dependent transport system permease family.</text>
</comment>
<dbReference type="InterPro" id="IPR035906">
    <property type="entry name" value="MetI-like_sf"/>
</dbReference>
<dbReference type="EMBL" id="JBBPCC010000001">
    <property type="protein sequence ID" value="MEK8126869.1"/>
    <property type="molecule type" value="Genomic_DNA"/>
</dbReference>
<evidence type="ECO:0000256" key="6">
    <source>
        <dbReference type="ARBA" id="ARBA00023136"/>
    </source>
</evidence>
<dbReference type="InterPro" id="IPR050809">
    <property type="entry name" value="UgpAE/MalFG_permease"/>
</dbReference>
<dbReference type="PANTHER" id="PTHR43227">
    <property type="entry name" value="BLL4140 PROTEIN"/>
    <property type="match status" value="1"/>
</dbReference>
<name>A0ABU9DDL3_9BACL</name>
<evidence type="ECO:0000313" key="11">
    <source>
        <dbReference type="Proteomes" id="UP001469365"/>
    </source>
</evidence>
<feature type="region of interest" description="Disordered" evidence="8">
    <location>
        <begin position="1"/>
        <end position="21"/>
    </location>
</feature>
<dbReference type="SUPFAM" id="SSF161098">
    <property type="entry name" value="MetI-like"/>
    <property type="match status" value="1"/>
</dbReference>
<feature type="transmembrane region" description="Helical" evidence="7">
    <location>
        <begin position="103"/>
        <end position="124"/>
    </location>
</feature>
<proteinExistence type="inferred from homology"/>
<evidence type="ECO:0000256" key="1">
    <source>
        <dbReference type="ARBA" id="ARBA00004651"/>
    </source>
</evidence>
<dbReference type="PROSITE" id="PS50928">
    <property type="entry name" value="ABC_TM1"/>
    <property type="match status" value="1"/>
</dbReference>
<keyword evidence="3" id="KW-1003">Cell membrane</keyword>
<feature type="domain" description="ABC transmembrane type-1" evidence="9">
    <location>
        <begin position="99"/>
        <end position="315"/>
    </location>
</feature>
<evidence type="ECO:0000256" key="8">
    <source>
        <dbReference type="SAM" id="MobiDB-lite"/>
    </source>
</evidence>
<feature type="transmembrane region" description="Helical" evidence="7">
    <location>
        <begin position="234"/>
        <end position="252"/>
    </location>
</feature>
<comment type="caution">
    <text evidence="10">The sequence shown here is derived from an EMBL/GenBank/DDBJ whole genome shotgun (WGS) entry which is preliminary data.</text>
</comment>
<evidence type="ECO:0000256" key="4">
    <source>
        <dbReference type="ARBA" id="ARBA00022692"/>
    </source>
</evidence>
<dbReference type="Pfam" id="PF00528">
    <property type="entry name" value="BPD_transp_1"/>
    <property type="match status" value="1"/>
</dbReference>
<evidence type="ECO:0000259" key="9">
    <source>
        <dbReference type="PROSITE" id="PS50928"/>
    </source>
</evidence>
<keyword evidence="11" id="KW-1185">Reference proteome</keyword>
<evidence type="ECO:0000256" key="2">
    <source>
        <dbReference type="ARBA" id="ARBA00022448"/>
    </source>
</evidence>
<dbReference type="Proteomes" id="UP001469365">
    <property type="component" value="Unassembled WGS sequence"/>
</dbReference>
<dbReference type="Gene3D" id="1.10.3720.10">
    <property type="entry name" value="MetI-like"/>
    <property type="match status" value="1"/>
</dbReference>
<feature type="transmembrane region" description="Helical" evidence="7">
    <location>
        <begin position="294"/>
        <end position="315"/>
    </location>
</feature>
<organism evidence="10 11">
    <name type="scientific">Paenibacillus filicis</name>
    <dbReference type="NCBI Taxonomy" id="669464"/>
    <lineage>
        <taxon>Bacteria</taxon>
        <taxon>Bacillati</taxon>
        <taxon>Bacillota</taxon>
        <taxon>Bacilli</taxon>
        <taxon>Bacillales</taxon>
        <taxon>Paenibacillaceae</taxon>
        <taxon>Paenibacillus</taxon>
    </lineage>
</organism>